<dbReference type="OMA" id="TDVWRIR"/>
<dbReference type="InterPro" id="IPR011765">
    <property type="entry name" value="Pept_M16_N"/>
</dbReference>
<keyword evidence="4" id="KW-0378">Hydrolase</keyword>
<accession>A0A1R3HLR6</accession>
<protein>
    <recommendedName>
        <fullName evidence="7">Peptidase M16 N-terminal domain-containing protein</fullName>
    </recommendedName>
</protein>
<dbReference type="EMBL" id="AWWV01011648">
    <property type="protein sequence ID" value="OMO71316.1"/>
    <property type="molecule type" value="Genomic_DNA"/>
</dbReference>
<dbReference type="PANTHER" id="PTHR43690:SF18">
    <property type="entry name" value="INSULIN-DEGRADING ENZYME-RELATED"/>
    <property type="match status" value="1"/>
</dbReference>
<dbReference type="Proteomes" id="UP000188268">
    <property type="component" value="Unassembled WGS sequence"/>
</dbReference>
<comment type="similarity">
    <text evidence="1">Belongs to the peptidase M16 family.</text>
</comment>
<dbReference type="STRING" id="210143.A0A1R3HLR6"/>
<evidence type="ECO:0000313" key="9">
    <source>
        <dbReference type="Proteomes" id="UP000188268"/>
    </source>
</evidence>
<evidence type="ECO:0000256" key="2">
    <source>
        <dbReference type="ARBA" id="ARBA00022670"/>
    </source>
</evidence>
<sequence length="112" mass="12629">MGNGDATEEMEEIVKGRTDRREYKKIVLRNSLQSAACMSVGVGFFSDPDGLEGLAHFLMRLLPYASGKYPSEASYQKYITEQGGYTNSTVDFDFSDYHFGIKNDCFEEALDR</sequence>
<comment type="caution">
    <text evidence="8">The sequence shown here is derived from an EMBL/GenBank/DDBJ whole genome shotgun (WGS) entry which is preliminary data.</text>
</comment>
<name>A0A1R3HLR6_COCAP</name>
<evidence type="ECO:0000256" key="5">
    <source>
        <dbReference type="ARBA" id="ARBA00022833"/>
    </source>
</evidence>
<keyword evidence="9" id="KW-1185">Reference proteome</keyword>
<organism evidence="8 9">
    <name type="scientific">Corchorus capsularis</name>
    <name type="common">Jute</name>
    <dbReference type="NCBI Taxonomy" id="210143"/>
    <lineage>
        <taxon>Eukaryota</taxon>
        <taxon>Viridiplantae</taxon>
        <taxon>Streptophyta</taxon>
        <taxon>Embryophyta</taxon>
        <taxon>Tracheophyta</taxon>
        <taxon>Spermatophyta</taxon>
        <taxon>Magnoliopsida</taxon>
        <taxon>eudicotyledons</taxon>
        <taxon>Gunneridae</taxon>
        <taxon>Pentapetalae</taxon>
        <taxon>rosids</taxon>
        <taxon>malvids</taxon>
        <taxon>Malvales</taxon>
        <taxon>Malvaceae</taxon>
        <taxon>Grewioideae</taxon>
        <taxon>Apeibeae</taxon>
        <taxon>Corchorus</taxon>
    </lineage>
</organism>
<dbReference type="OrthoDB" id="952271at2759"/>
<dbReference type="InterPro" id="IPR011249">
    <property type="entry name" value="Metalloenz_LuxS/M16"/>
</dbReference>
<dbReference type="SUPFAM" id="SSF63411">
    <property type="entry name" value="LuxS/MPP-like metallohydrolase"/>
    <property type="match status" value="1"/>
</dbReference>
<evidence type="ECO:0000259" key="7">
    <source>
        <dbReference type="Pfam" id="PF00675"/>
    </source>
</evidence>
<dbReference type="InterPro" id="IPR050626">
    <property type="entry name" value="Peptidase_M16"/>
</dbReference>
<dbReference type="AlphaFoldDB" id="A0A1R3HLR6"/>
<evidence type="ECO:0000313" key="8">
    <source>
        <dbReference type="EMBL" id="OMO71316.1"/>
    </source>
</evidence>
<keyword evidence="3" id="KW-0479">Metal-binding</keyword>
<reference evidence="8 9" key="1">
    <citation type="submission" date="2013-09" db="EMBL/GenBank/DDBJ databases">
        <title>Corchorus capsularis genome sequencing.</title>
        <authorList>
            <person name="Alam M."/>
            <person name="Haque M.S."/>
            <person name="Islam M.S."/>
            <person name="Emdad E.M."/>
            <person name="Islam M.M."/>
            <person name="Ahmed B."/>
            <person name="Halim A."/>
            <person name="Hossen Q.M.M."/>
            <person name="Hossain M.Z."/>
            <person name="Ahmed R."/>
            <person name="Khan M.M."/>
            <person name="Islam R."/>
            <person name="Rashid M.M."/>
            <person name="Khan S.A."/>
            <person name="Rahman M.S."/>
            <person name="Alam M."/>
        </authorList>
    </citation>
    <scope>NUCLEOTIDE SEQUENCE [LARGE SCALE GENOMIC DNA]</scope>
    <source>
        <strain evidence="9">cv. CVL-1</strain>
        <tissue evidence="8">Whole seedling</tissue>
    </source>
</reference>
<evidence type="ECO:0000256" key="6">
    <source>
        <dbReference type="ARBA" id="ARBA00023049"/>
    </source>
</evidence>
<evidence type="ECO:0000256" key="4">
    <source>
        <dbReference type="ARBA" id="ARBA00022801"/>
    </source>
</evidence>
<dbReference type="PANTHER" id="PTHR43690">
    <property type="entry name" value="NARDILYSIN"/>
    <property type="match status" value="1"/>
</dbReference>
<keyword evidence="2" id="KW-0645">Protease</keyword>
<dbReference type="GO" id="GO:0043171">
    <property type="term" value="P:peptide catabolic process"/>
    <property type="evidence" value="ECO:0007669"/>
    <property type="project" value="TreeGrafter"/>
</dbReference>
<dbReference type="GO" id="GO:0051603">
    <property type="term" value="P:proteolysis involved in protein catabolic process"/>
    <property type="evidence" value="ECO:0007669"/>
    <property type="project" value="TreeGrafter"/>
</dbReference>
<dbReference type="GO" id="GO:0005739">
    <property type="term" value="C:mitochondrion"/>
    <property type="evidence" value="ECO:0007669"/>
    <property type="project" value="TreeGrafter"/>
</dbReference>
<evidence type="ECO:0000256" key="1">
    <source>
        <dbReference type="ARBA" id="ARBA00007261"/>
    </source>
</evidence>
<dbReference type="GO" id="GO:0046872">
    <property type="term" value="F:metal ion binding"/>
    <property type="evidence" value="ECO:0007669"/>
    <property type="project" value="UniProtKB-KW"/>
</dbReference>
<dbReference type="GO" id="GO:0004222">
    <property type="term" value="F:metalloendopeptidase activity"/>
    <property type="evidence" value="ECO:0007669"/>
    <property type="project" value="TreeGrafter"/>
</dbReference>
<dbReference type="Gene3D" id="3.30.830.10">
    <property type="entry name" value="Metalloenzyme, LuxS/M16 peptidase-like"/>
    <property type="match status" value="1"/>
</dbReference>
<dbReference type="Pfam" id="PF00675">
    <property type="entry name" value="Peptidase_M16"/>
    <property type="match status" value="1"/>
</dbReference>
<keyword evidence="5" id="KW-0862">Zinc</keyword>
<feature type="domain" description="Peptidase M16 N-terminal" evidence="7">
    <location>
        <begin position="32"/>
        <end position="112"/>
    </location>
</feature>
<dbReference type="GO" id="GO:0005829">
    <property type="term" value="C:cytosol"/>
    <property type="evidence" value="ECO:0007669"/>
    <property type="project" value="TreeGrafter"/>
</dbReference>
<evidence type="ECO:0000256" key="3">
    <source>
        <dbReference type="ARBA" id="ARBA00022723"/>
    </source>
</evidence>
<dbReference type="Gramene" id="OMO71316">
    <property type="protein sequence ID" value="OMO71316"/>
    <property type="gene ID" value="CCACVL1_18293"/>
</dbReference>
<proteinExistence type="inferred from homology"/>
<gene>
    <name evidence="8" type="ORF">CCACVL1_18293</name>
</gene>
<keyword evidence="6" id="KW-0482">Metalloprotease</keyword>